<keyword evidence="3" id="KW-1185">Reference proteome</keyword>
<dbReference type="AlphaFoldDB" id="A0A8S1PXR7"/>
<protein>
    <recommendedName>
        <fullName evidence="4">Transmembrane protein</fullName>
    </recommendedName>
</protein>
<evidence type="ECO:0000313" key="2">
    <source>
        <dbReference type="EMBL" id="CAD8107871.1"/>
    </source>
</evidence>
<name>A0A8S1PXR7_9CILI</name>
<keyword evidence="1" id="KW-0472">Membrane</keyword>
<accession>A0A8S1PXR7</accession>
<sequence length="207" mass="24956">MQQDSSYKNLQQVLQFLLKILLDADEFTFFIHLDKKWEIYQFSNNSIKVITFDEAQRIIDELTYIHQLCIHRIDLKQKTVQIEETCKLHIRSFKYKGSMKLCQEKLAFYKYFLRTTDSLLFDFNIQVEQILSRMSRSISQSLNYQFLIILNRNINFDPKAILFNKNSQSDIILILILFLILFTISFRIMKRIYILYLKIEKINILVI</sequence>
<proteinExistence type="predicted"/>
<evidence type="ECO:0000313" key="3">
    <source>
        <dbReference type="Proteomes" id="UP000692954"/>
    </source>
</evidence>
<keyword evidence="1" id="KW-1133">Transmembrane helix</keyword>
<feature type="transmembrane region" description="Helical" evidence="1">
    <location>
        <begin position="171"/>
        <end position="189"/>
    </location>
</feature>
<gene>
    <name evidence="2" type="ORF">PSON_ATCC_30995.1.T0900002</name>
</gene>
<organism evidence="2 3">
    <name type="scientific">Paramecium sonneborni</name>
    <dbReference type="NCBI Taxonomy" id="65129"/>
    <lineage>
        <taxon>Eukaryota</taxon>
        <taxon>Sar</taxon>
        <taxon>Alveolata</taxon>
        <taxon>Ciliophora</taxon>
        <taxon>Intramacronucleata</taxon>
        <taxon>Oligohymenophorea</taxon>
        <taxon>Peniculida</taxon>
        <taxon>Parameciidae</taxon>
        <taxon>Paramecium</taxon>
    </lineage>
</organism>
<comment type="caution">
    <text evidence="2">The sequence shown here is derived from an EMBL/GenBank/DDBJ whole genome shotgun (WGS) entry which is preliminary data.</text>
</comment>
<dbReference type="EMBL" id="CAJJDN010000090">
    <property type="protein sequence ID" value="CAD8107871.1"/>
    <property type="molecule type" value="Genomic_DNA"/>
</dbReference>
<evidence type="ECO:0008006" key="4">
    <source>
        <dbReference type="Google" id="ProtNLM"/>
    </source>
</evidence>
<keyword evidence="1" id="KW-0812">Transmembrane</keyword>
<evidence type="ECO:0000256" key="1">
    <source>
        <dbReference type="SAM" id="Phobius"/>
    </source>
</evidence>
<dbReference type="Proteomes" id="UP000692954">
    <property type="component" value="Unassembled WGS sequence"/>
</dbReference>
<reference evidence="2" key="1">
    <citation type="submission" date="2021-01" db="EMBL/GenBank/DDBJ databases">
        <authorList>
            <consortium name="Genoscope - CEA"/>
            <person name="William W."/>
        </authorList>
    </citation>
    <scope>NUCLEOTIDE SEQUENCE</scope>
</reference>